<dbReference type="SUPFAM" id="SSF48726">
    <property type="entry name" value="Immunoglobulin"/>
    <property type="match status" value="3"/>
</dbReference>
<dbReference type="Proteomes" id="UP001497623">
    <property type="component" value="Unassembled WGS sequence"/>
</dbReference>
<dbReference type="InterPro" id="IPR013098">
    <property type="entry name" value="Ig_I-set"/>
</dbReference>
<feature type="domain" description="Ig-like" evidence="13">
    <location>
        <begin position="585"/>
        <end position="674"/>
    </location>
</feature>
<evidence type="ECO:0000259" key="13">
    <source>
        <dbReference type="PROSITE" id="PS50835"/>
    </source>
</evidence>
<evidence type="ECO:0000256" key="6">
    <source>
        <dbReference type="ARBA" id="ARBA00022989"/>
    </source>
</evidence>
<dbReference type="Pfam" id="PF07679">
    <property type="entry name" value="I-set"/>
    <property type="match status" value="2"/>
</dbReference>
<comment type="caution">
    <text evidence="14">The sequence shown here is derived from an EMBL/GenBank/DDBJ whole genome shotgun (WGS) entry which is preliminary data.</text>
</comment>
<keyword evidence="5" id="KW-0677">Repeat</keyword>
<evidence type="ECO:0000256" key="2">
    <source>
        <dbReference type="ARBA" id="ARBA00022614"/>
    </source>
</evidence>
<evidence type="ECO:0000256" key="8">
    <source>
        <dbReference type="ARBA" id="ARBA00023157"/>
    </source>
</evidence>
<dbReference type="PANTHER" id="PTHR24369:SF210">
    <property type="entry name" value="CHAOPTIN-RELATED"/>
    <property type="match status" value="1"/>
</dbReference>
<dbReference type="SMART" id="SM00365">
    <property type="entry name" value="LRR_SD22"/>
    <property type="match status" value="4"/>
</dbReference>
<evidence type="ECO:0000256" key="12">
    <source>
        <dbReference type="SAM" id="Phobius"/>
    </source>
</evidence>
<evidence type="ECO:0000256" key="10">
    <source>
        <dbReference type="ARBA" id="ARBA00023319"/>
    </source>
</evidence>
<dbReference type="SMART" id="SM00408">
    <property type="entry name" value="IGc2"/>
    <property type="match status" value="3"/>
</dbReference>
<keyword evidence="15" id="KW-1185">Reference proteome</keyword>
<feature type="domain" description="Ig-like" evidence="13">
    <location>
        <begin position="679"/>
        <end position="765"/>
    </location>
</feature>
<dbReference type="AlphaFoldDB" id="A0AAV2RK73"/>
<dbReference type="SMART" id="SM00409">
    <property type="entry name" value="IG"/>
    <property type="match status" value="3"/>
</dbReference>
<dbReference type="InterPro" id="IPR013783">
    <property type="entry name" value="Ig-like_fold"/>
</dbReference>
<evidence type="ECO:0000256" key="4">
    <source>
        <dbReference type="ARBA" id="ARBA00022729"/>
    </source>
</evidence>
<evidence type="ECO:0000256" key="1">
    <source>
        <dbReference type="ARBA" id="ARBA00004167"/>
    </source>
</evidence>
<dbReference type="Pfam" id="PF13855">
    <property type="entry name" value="LRR_8"/>
    <property type="match status" value="4"/>
</dbReference>
<keyword evidence="6 12" id="KW-1133">Transmembrane helix</keyword>
<feature type="compositionally biased region" description="Polar residues" evidence="11">
    <location>
        <begin position="875"/>
        <end position="885"/>
    </location>
</feature>
<dbReference type="InterPro" id="IPR050541">
    <property type="entry name" value="LRR_TM_domain-containing"/>
</dbReference>
<dbReference type="SUPFAM" id="SSF52058">
    <property type="entry name" value="L domain-like"/>
    <property type="match status" value="1"/>
</dbReference>
<evidence type="ECO:0000256" key="9">
    <source>
        <dbReference type="ARBA" id="ARBA00023180"/>
    </source>
</evidence>
<protein>
    <recommendedName>
        <fullName evidence="13">Ig-like domain-containing protein</fullName>
    </recommendedName>
</protein>
<reference evidence="14 15" key="1">
    <citation type="submission" date="2024-05" db="EMBL/GenBank/DDBJ databases">
        <authorList>
            <person name="Wallberg A."/>
        </authorList>
    </citation>
    <scope>NUCLEOTIDE SEQUENCE [LARGE SCALE GENOMIC DNA]</scope>
</reference>
<proteinExistence type="predicted"/>
<dbReference type="Pfam" id="PF13927">
    <property type="entry name" value="Ig_3"/>
    <property type="match status" value="1"/>
</dbReference>
<dbReference type="SMART" id="SM00369">
    <property type="entry name" value="LRR_TYP"/>
    <property type="match status" value="12"/>
</dbReference>
<evidence type="ECO:0000256" key="11">
    <source>
        <dbReference type="SAM" id="MobiDB-lite"/>
    </source>
</evidence>
<comment type="subcellular location">
    <subcellularLocation>
        <location evidence="1">Membrane</location>
        <topology evidence="1">Single-pass membrane protein</topology>
    </subcellularLocation>
</comment>
<feature type="region of interest" description="Disordered" evidence="11">
    <location>
        <begin position="853"/>
        <end position="885"/>
    </location>
</feature>
<evidence type="ECO:0000256" key="7">
    <source>
        <dbReference type="ARBA" id="ARBA00023136"/>
    </source>
</evidence>
<dbReference type="InterPro" id="IPR003599">
    <property type="entry name" value="Ig_sub"/>
</dbReference>
<gene>
    <name evidence="14" type="ORF">MNOR_LOCUS25692</name>
</gene>
<feature type="region of interest" description="Disordered" evidence="11">
    <location>
        <begin position="812"/>
        <end position="831"/>
    </location>
</feature>
<dbReference type="PROSITE" id="PS51450">
    <property type="entry name" value="LRR"/>
    <property type="match status" value="3"/>
</dbReference>
<dbReference type="PANTHER" id="PTHR24369">
    <property type="entry name" value="ANTIGEN BSP, PUTATIVE-RELATED"/>
    <property type="match status" value="1"/>
</dbReference>
<feature type="region of interest" description="Disordered" evidence="11">
    <location>
        <begin position="947"/>
        <end position="1024"/>
    </location>
</feature>
<accession>A0AAV2RK73</accession>
<dbReference type="InterPro" id="IPR032675">
    <property type="entry name" value="LRR_dom_sf"/>
</dbReference>
<dbReference type="SMART" id="SM00082">
    <property type="entry name" value="LRRCT"/>
    <property type="match status" value="1"/>
</dbReference>
<keyword evidence="9" id="KW-0325">Glycoprotein</keyword>
<dbReference type="InterPro" id="IPR003591">
    <property type="entry name" value="Leu-rich_rpt_typical-subtyp"/>
</dbReference>
<dbReference type="FunFam" id="2.60.40.10:FF:000032">
    <property type="entry name" value="palladin isoform X1"/>
    <property type="match status" value="1"/>
</dbReference>
<dbReference type="InterPro" id="IPR007110">
    <property type="entry name" value="Ig-like_dom"/>
</dbReference>
<dbReference type="GO" id="GO:0005886">
    <property type="term" value="C:plasma membrane"/>
    <property type="evidence" value="ECO:0007669"/>
    <property type="project" value="TreeGrafter"/>
</dbReference>
<keyword evidence="3 12" id="KW-0812">Transmembrane</keyword>
<feature type="transmembrane region" description="Helical" evidence="12">
    <location>
        <begin position="780"/>
        <end position="800"/>
    </location>
</feature>
<evidence type="ECO:0000313" key="15">
    <source>
        <dbReference type="Proteomes" id="UP001497623"/>
    </source>
</evidence>
<keyword evidence="8" id="KW-1015">Disulfide bond</keyword>
<keyword evidence="7 12" id="KW-0472">Membrane</keyword>
<feature type="compositionally biased region" description="Polar residues" evidence="11">
    <location>
        <begin position="1005"/>
        <end position="1024"/>
    </location>
</feature>
<name>A0AAV2RK73_MEGNR</name>
<dbReference type="PROSITE" id="PS50835">
    <property type="entry name" value="IG_LIKE"/>
    <property type="match status" value="3"/>
</dbReference>
<dbReference type="Gene3D" id="3.80.10.10">
    <property type="entry name" value="Ribonuclease Inhibitor"/>
    <property type="match status" value="4"/>
</dbReference>
<dbReference type="InterPro" id="IPR001611">
    <property type="entry name" value="Leu-rich_rpt"/>
</dbReference>
<sequence>MSSQKMSIRLGGVVLYKQSVVVVVQEVTNVAAHNCECSRSNPEHGAQDINQYCETFSLHIWHAAASVGKVLEAAGWTLENLNLEELPSLGHLPSLTALSLSSNIISDLRRVSLDGLTALRTLDLSRNLLDTLDQIPFRNTHIFSLNLSRNKLSLLAAESFRHLSSLVELKLSRNLLTDSAFLPNQPVFANLTNLRNLDLNGNKITTVHGLMFKDLGKLQTLKLKRNQITTLNDGAFFGLDSISTLSLDYNNITMVSNEWLFGLKSLKTLTLSNNQIDSIRPKAWVDTSLLTNVDISHNRLVSIRVSTFHGLGDLTNLKVANNYLAHMEKEAFGLNTKLSLLDLSHNELRWSVEDSSGAFTGLPVLRSLNLAYNNIETVHVDAFRPMAQLQQLNLQGNQLRTLGENPFEDLHALTTLVVNTSSLVCDCNLGWLPAWLAHRGHNTSQFSATCTFPMNLRGKLIGILSPSDLTCESSPRPMIQQSPGDQIVLHGEDVTLACVAQADFQGDTPVFMWRKDTTTLEPYRIKTLVNIIGGDGTGGAIHNVTSLLNLQNVTDDDSGNYQCVVRNQYGASYSKRAHIQVHVFPYFTKTPSNVEVRVNEVARIECPAGGSPMPEISLAKEGANDFPAARERRLHVIPTDNIFYIKPVKAYDEGRYTCKATNPAGTASTDAYVTVRQTPHFSKSLTDKTVRTGDTAVLECQGTGQPKPKVSWQKNGAALNESKRYVFVQESQYLLILESEAMDGGTYTCQLTNILGTVREDINLSVRTVMFGEDTTTTTGIVMMAVVCCVVFTSLVWVVIIHQTRKRARGAATSCHTHHHTSFPPEDGLPHYQTHIAHHHHITPDLVHKFPPLLGNNQENYTGGQDSGSEHSSGKDSGTGDSAQRSNEDLLPLELSHAGIRRSLIICADNGSPPTILRGHSTASVSGGDGDLTGCEVEIIRPRLSTFSPRDRLSPGHGSGGVPGIHTASLRRGSSSRLTPVAAPISPVATLPRKPYPPYLGGSPTRGSPCSSPGHNTSFPSHHQRSLSYVSGIASHPIPSHSQRASSYIPDCDMDTTNADEQYIIKKSEVLENDSAVNNVNVDNAENNGELLYGDTDSRADLDLRIENEVTPLNPRNSIPSKIILKAR</sequence>
<organism evidence="14 15">
    <name type="scientific">Meganyctiphanes norvegica</name>
    <name type="common">Northern krill</name>
    <name type="synonym">Thysanopoda norvegica</name>
    <dbReference type="NCBI Taxonomy" id="48144"/>
    <lineage>
        <taxon>Eukaryota</taxon>
        <taxon>Metazoa</taxon>
        <taxon>Ecdysozoa</taxon>
        <taxon>Arthropoda</taxon>
        <taxon>Crustacea</taxon>
        <taxon>Multicrustacea</taxon>
        <taxon>Malacostraca</taxon>
        <taxon>Eumalacostraca</taxon>
        <taxon>Eucarida</taxon>
        <taxon>Euphausiacea</taxon>
        <taxon>Euphausiidae</taxon>
        <taxon>Meganyctiphanes</taxon>
    </lineage>
</organism>
<dbReference type="EMBL" id="CAXKWB010024819">
    <property type="protein sequence ID" value="CAL4126754.1"/>
    <property type="molecule type" value="Genomic_DNA"/>
</dbReference>
<keyword evidence="10" id="KW-0393">Immunoglobulin domain</keyword>
<dbReference type="InterPro" id="IPR003598">
    <property type="entry name" value="Ig_sub2"/>
</dbReference>
<evidence type="ECO:0000313" key="14">
    <source>
        <dbReference type="EMBL" id="CAL4126754.1"/>
    </source>
</evidence>
<dbReference type="InterPro" id="IPR036179">
    <property type="entry name" value="Ig-like_dom_sf"/>
</dbReference>
<feature type="compositionally biased region" description="Polar residues" evidence="11">
    <location>
        <begin position="855"/>
        <end position="864"/>
    </location>
</feature>
<feature type="domain" description="Ig-like" evidence="13">
    <location>
        <begin position="477"/>
        <end position="580"/>
    </location>
</feature>
<dbReference type="FunFam" id="2.60.40.10:FF:000107">
    <property type="entry name" value="Myosin, light chain kinase a"/>
    <property type="match status" value="1"/>
</dbReference>
<evidence type="ECO:0000256" key="5">
    <source>
        <dbReference type="ARBA" id="ARBA00022737"/>
    </source>
</evidence>
<keyword evidence="4" id="KW-0732">Signal</keyword>
<dbReference type="Gene3D" id="2.60.40.10">
    <property type="entry name" value="Immunoglobulins"/>
    <property type="match status" value="3"/>
</dbReference>
<keyword evidence="2" id="KW-0433">Leucine-rich repeat</keyword>
<dbReference type="InterPro" id="IPR000483">
    <property type="entry name" value="Cys-rich_flank_reg_C"/>
</dbReference>
<evidence type="ECO:0000256" key="3">
    <source>
        <dbReference type="ARBA" id="ARBA00022692"/>
    </source>
</evidence>
<dbReference type="FunFam" id="3.80.10.10:FF:001164">
    <property type="entry name" value="GH01279p"/>
    <property type="match status" value="1"/>
</dbReference>